<keyword evidence="3" id="KW-0804">Transcription</keyword>
<dbReference type="STRING" id="626523.GCWU000342_00128"/>
<evidence type="ECO:0000256" key="2">
    <source>
        <dbReference type="ARBA" id="ARBA00023125"/>
    </source>
</evidence>
<dbReference type="SMART" id="SM00342">
    <property type="entry name" value="HTH_ARAC"/>
    <property type="match status" value="1"/>
</dbReference>
<dbReference type="Gene3D" id="1.10.10.60">
    <property type="entry name" value="Homeodomain-like"/>
    <property type="match status" value="2"/>
</dbReference>
<evidence type="ECO:0000313" key="6">
    <source>
        <dbReference type="Proteomes" id="UP000003494"/>
    </source>
</evidence>
<dbReference type="Gene3D" id="2.60.120.10">
    <property type="entry name" value="Jelly Rolls"/>
    <property type="match status" value="1"/>
</dbReference>
<dbReference type="EMBL" id="ACIP02000001">
    <property type="protein sequence ID" value="EEP28786.1"/>
    <property type="molecule type" value="Genomic_DNA"/>
</dbReference>
<dbReference type="Pfam" id="PF02311">
    <property type="entry name" value="AraC_binding"/>
    <property type="match status" value="1"/>
</dbReference>
<dbReference type="InterPro" id="IPR014710">
    <property type="entry name" value="RmlC-like_jellyroll"/>
</dbReference>
<keyword evidence="1" id="KW-0805">Transcription regulation</keyword>
<comment type="caution">
    <text evidence="5">The sequence shown here is derived from an EMBL/GenBank/DDBJ whole genome shotgun (WGS) entry which is preliminary data.</text>
</comment>
<dbReference type="Proteomes" id="UP000003494">
    <property type="component" value="Unassembled WGS sequence"/>
</dbReference>
<evidence type="ECO:0000313" key="5">
    <source>
        <dbReference type="EMBL" id="EEP28786.1"/>
    </source>
</evidence>
<proteinExistence type="predicted"/>
<reference evidence="5" key="1">
    <citation type="submission" date="2009-04" db="EMBL/GenBank/DDBJ databases">
        <authorList>
            <person name="Weinstock G."/>
            <person name="Sodergren E."/>
            <person name="Clifton S."/>
            <person name="Fulton L."/>
            <person name="Fulton B."/>
            <person name="Courtney L."/>
            <person name="Fronick C."/>
            <person name="Harrison M."/>
            <person name="Strong C."/>
            <person name="Farmer C."/>
            <person name="Delahaunty K."/>
            <person name="Markovic C."/>
            <person name="Hall O."/>
            <person name="Minx P."/>
            <person name="Tomlinson C."/>
            <person name="Mitreva M."/>
            <person name="Nelson J."/>
            <person name="Hou S."/>
            <person name="Wollam A."/>
            <person name="Pepin K.H."/>
            <person name="Johnson M."/>
            <person name="Bhonagiri V."/>
            <person name="Nash W.E."/>
            <person name="Warren W."/>
            <person name="Chinwalla A."/>
            <person name="Mardis E.R."/>
            <person name="Wilson R.K."/>
        </authorList>
    </citation>
    <scope>NUCLEOTIDE SEQUENCE [LARGE SCALE GENOMIC DNA]</scope>
    <source>
        <strain evidence="5">DSM 14600</strain>
    </source>
</reference>
<keyword evidence="6" id="KW-1185">Reference proteome</keyword>
<feature type="domain" description="HTH araC/xylS-type" evidence="4">
    <location>
        <begin position="191"/>
        <end position="289"/>
    </location>
</feature>
<dbReference type="eggNOG" id="COG2207">
    <property type="taxonomic scope" value="Bacteria"/>
</dbReference>
<dbReference type="SUPFAM" id="SSF51215">
    <property type="entry name" value="Regulatory protein AraC"/>
    <property type="match status" value="1"/>
</dbReference>
<dbReference type="Pfam" id="PF12833">
    <property type="entry name" value="HTH_18"/>
    <property type="match status" value="1"/>
</dbReference>
<dbReference type="PROSITE" id="PS01124">
    <property type="entry name" value="HTH_ARAC_FAMILY_2"/>
    <property type="match status" value="1"/>
</dbReference>
<dbReference type="SUPFAM" id="SSF46689">
    <property type="entry name" value="Homeodomain-like"/>
    <property type="match status" value="2"/>
</dbReference>
<evidence type="ECO:0000256" key="3">
    <source>
        <dbReference type="ARBA" id="ARBA00023163"/>
    </source>
</evidence>
<evidence type="ECO:0000256" key="1">
    <source>
        <dbReference type="ARBA" id="ARBA00023015"/>
    </source>
</evidence>
<sequence length="311" mass="36062">MKKHTALEFRYYNMPTGSYILPLYGDSWRREYGWDTGDTQHFHNYFELGFCHEGKGEVRIEDRVLPYGGGMYTMIPAHIPHTTKSASGNQCYWEYLFVDIDGFLGEKLQMDSRQKMEYTQALNHRGTIRTMKNHPQAGRLVLKILDEFRQKKPYYEEAVNAAFYALIIEMLRLDIKSGGVGQGIRMNSSVEMALQYMGSHYSQNLKAAQISRACGLSESHFRRTFEEVMGVPPMDYLNLIRIQNACTLINEKNLSMEEIAGKVGYQTPSTFNRNFKRITGMQPLRWKQEISGHRGRIADFNVKVLKGWDYE</sequence>
<dbReference type="InterPro" id="IPR018060">
    <property type="entry name" value="HTH_AraC"/>
</dbReference>
<dbReference type="GO" id="GO:0003700">
    <property type="term" value="F:DNA-binding transcription factor activity"/>
    <property type="evidence" value="ECO:0007669"/>
    <property type="project" value="InterPro"/>
</dbReference>
<dbReference type="RefSeq" id="WP_006905173.1">
    <property type="nucleotide sequence ID" value="NZ_GG665866.1"/>
</dbReference>
<gene>
    <name evidence="5" type="ORF">GCWU000342_00128</name>
</gene>
<dbReference type="PANTHER" id="PTHR43280">
    <property type="entry name" value="ARAC-FAMILY TRANSCRIPTIONAL REGULATOR"/>
    <property type="match status" value="1"/>
</dbReference>
<organism evidence="5 6">
    <name type="scientific">Shuttleworthella satelles DSM 14600</name>
    <dbReference type="NCBI Taxonomy" id="626523"/>
    <lineage>
        <taxon>Bacteria</taxon>
        <taxon>Bacillati</taxon>
        <taxon>Bacillota</taxon>
        <taxon>Clostridia</taxon>
        <taxon>Lachnospirales</taxon>
        <taxon>Lachnospiraceae</taxon>
        <taxon>Shuttleworthella</taxon>
    </lineage>
</organism>
<dbReference type="GO" id="GO:0043565">
    <property type="term" value="F:sequence-specific DNA binding"/>
    <property type="evidence" value="ECO:0007669"/>
    <property type="project" value="InterPro"/>
</dbReference>
<dbReference type="InterPro" id="IPR037923">
    <property type="entry name" value="HTH-like"/>
</dbReference>
<dbReference type="AlphaFoldDB" id="C4G856"/>
<protein>
    <submittedName>
        <fullName evidence="5">Transcriptional regulator, AraC family</fullName>
    </submittedName>
</protein>
<dbReference type="InterPro" id="IPR009057">
    <property type="entry name" value="Homeodomain-like_sf"/>
</dbReference>
<dbReference type="PANTHER" id="PTHR43280:SF30">
    <property type="entry name" value="MMSAB OPERON REGULATORY PROTEIN"/>
    <property type="match status" value="1"/>
</dbReference>
<name>C4G856_9FIRM</name>
<dbReference type="CDD" id="cd02208">
    <property type="entry name" value="cupin_RmlC-like"/>
    <property type="match status" value="1"/>
</dbReference>
<dbReference type="HOGENOM" id="CLU_000445_88_3_9"/>
<evidence type="ECO:0000259" key="4">
    <source>
        <dbReference type="PROSITE" id="PS01124"/>
    </source>
</evidence>
<keyword evidence="2" id="KW-0238">DNA-binding</keyword>
<accession>C4G856</accession>
<dbReference type="InterPro" id="IPR003313">
    <property type="entry name" value="AraC-bd"/>
</dbReference>